<dbReference type="SUPFAM" id="SSF55729">
    <property type="entry name" value="Acyl-CoA N-acyltransferases (Nat)"/>
    <property type="match status" value="1"/>
</dbReference>
<sequence>MMPSMAIEYTEDKRFTPEQVQRLFASAGWDSARYPERVWRALMGSDTVVSAWDGDQLAGLARAIDDGEMLAYIHWVIVDPDYRGRHVGAQLVEHMKAKYRDYMFLEVMPEESKNAPFYQRLGFTLMEDGRAMQIVHAENN</sequence>
<evidence type="ECO:0000313" key="5">
    <source>
        <dbReference type="Proteomes" id="UP000487882"/>
    </source>
</evidence>
<feature type="domain" description="N-acetyltransferase" evidence="3">
    <location>
        <begin position="7"/>
        <end position="140"/>
    </location>
</feature>
<evidence type="ECO:0000313" key="4">
    <source>
        <dbReference type="EMBL" id="MUH58964.1"/>
    </source>
</evidence>
<evidence type="ECO:0000256" key="2">
    <source>
        <dbReference type="ARBA" id="ARBA00023315"/>
    </source>
</evidence>
<dbReference type="InterPro" id="IPR016181">
    <property type="entry name" value="Acyl_CoA_acyltransferase"/>
</dbReference>
<dbReference type="PANTHER" id="PTHR43626">
    <property type="entry name" value="ACYL-COA N-ACYLTRANSFERASE"/>
    <property type="match status" value="1"/>
</dbReference>
<reference evidence="4 5" key="1">
    <citation type="submission" date="2019-09" db="EMBL/GenBank/DDBJ databases">
        <title>Bifidobacterium canis sp. nov., isolated from the digestive tract of German Shepherd dog puppy.</title>
        <authorList>
            <person name="Bunesova V."/>
        </authorList>
    </citation>
    <scope>NUCLEOTIDE SEQUENCE [LARGE SCALE GENOMIC DNA]</scope>
    <source>
        <strain evidence="4 5">GSD1FS</strain>
    </source>
</reference>
<dbReference type="GO" id="GO:0008080">
    <property type="term" value="F:N-acetyltransferase activity"/>
    <property type="evidence" value="ECO:0007669"/>
    <property type="project" value="InterPro"/>
</dbReference>
<dbReference type="GO" id="GO:0005737">
    <property type="term" value="C:cytoplasm"/>
    <property type="evidence" value="ECO:0007669"/>
    <property type="project" value="TreeGrafter"/>
</dbReference>
<dbReference type="InterPro" id="IPR000182">
    <property type="entry name" value="GNAT_dom"/>
</dbReference>
<accession>A0A7K1J2U8</accession>
<organism evidence="4 5">
    <name type="scientific">Bifidobacterium canis</name>
    <dbReference type="NCBI Taxonomy" id="2610880"/>
    <lineage>
        <taxon>Bacteria</taxon>
        <taxon>Bacillati</taxon>
        <taxon>Actinomycetota</taxon>
        <taxon>Actinomycetes</taxon>
        <taxon>Bifidobacteriales</taxon>
        <taxon>Bifidobacteriaceae</taxon>
        <taxon>Bifidobacterium</taxon>
    </lineage>
</organism>
<dbReference type="InterPro" id="IPR045039">
    <property type="entry name" value="NSI-like"/>
</dbReference>
<name>A0A7K1J2U8_9BIFI</name>
<dbReference type="AlphaFoldDB" id="A0A7K1J2U8"/>
<comment type="caution">
    <text evidence="4">The sequence shown here is derived from an EMBL/GenBank/DDBJ whole genome shotgun (WGS) entry which is preliminary data.</text>
</comment>
<proteinExistence type="predicted"/>
<keyword evidence="5" id="KW-1185">Reference proteome</keyword>
<gene>
    <name evidence="4" type="ORF">GSD1FS_0262</name>
</gene>
<dbReference type="Gene3D" id="3.40.630.30">
    <property type="match status" value="1"/>
</dbReference>
<keyword evidence="1 4" id="KW-0808">Transferase</keyword>
<dbReference type="Proteomes" id="UP000487882">
    <property type="component" value="Unassembled WGS sequence"/>
</dbReference>
<dbReference type="Pfam" id="PF00583">
    <property type="entry name" value="Acetyltransf_1"/>
    <property type="match status" value="1"/>
</dbReference>
<keyword evidence="2" id="KW-0012">Acyltransferase</keyword>
<dbReference type="EMBL" id="WNLP01000001">
    <property type="protein sequence ID" value="MUH58964.1"/>
    <property type="molecule type" value="Genomic_DNA"/>
</dbReference>
<protein>
    <submittedName>
        <fullName evidence="4">GCN5 family acetyltransferase</fullName>
    </submittedName>
</protein>
<evidence type="ECO:0000259" key="3">
    <source>
        <dbReference type="PROSITE" id="PS51186"/>
    </source>
</evidence>
<evidence type="ECO:0000256" key="1">
    <source>
        <dbReference type="ARBA" id="ARBA00022679"/>
    </source>
</evidence>
<dbReference type="CDD" id="cd04301">
    <property type="entry name" value="NAT_SF"/>
    <property type="match status" value="1"/>
</dbReference>
<dbReference type="PANTHER" id="PTHR43626:SF4">
    <property type="entry name" value="GCN5-RELATED N-ACETYLTRANSFERASE 2, CHLOROPLASTIC"/>
    <property type="match status" value="1"/>
</dbReference>
<dbReference type="PROSITE" id="PS51186">
    <property type="entry name" value="GNAT"/>
    <property type="match status" value="1"/>
</dbReference>